<feature type="compositionally biased region" description="Acidic residues" evidence="1">
    <location>
        <begin position="1050"/>
        <end position="1076"/>
    </location>
</feature>
<evidence type="ECO:0000256" key="1">
    <source>
        <dbReference type="SAM" id="MobiDB-lite"/>
    </source>
</evidence>
<accession>A0A409WRD9</accession>
<reference evidence="3 4" key="1">
    <citation type="journal article" date="2018" name="Evol. Lett.">
        <title>Horizontal gene cluster transfer increased hallucinogenic mushroom diversity.</title>
        <authorList>
            <person name="Reynolds H.T."/>
            <person name="Vijayakumar V."/>
            <person name="Gluck-Thaler E."/>
            <person name="Korotkin H.B."/>
            <person name="Matheny P.B."/>
            <person name="Slot J.C."/>
        </authorList>
    </citation>
    <scope>NUCLEOTIDE SEQUENCE [LARGE SCALE GENOMIC DNA]</scope>
    <source>
        <strain evidence="3 4">2631</strain>
    </source>
</reference>
<dbReference type="AlphaFoldDB" id="A0A409WRD9"/>
<dbReference type="OrthoDB" id="3214502at2759"/>
<name>A0A409WRD9_PSICY</name>
<dbReference type="EMBL" id="NHYD01003285">
    <property type="protein sequence ID" value="PPQ81057.1"/>
    <property type="molecule type" value="Genomic_DNA"/>
</dbReference>
<keyword evidence="4" id="KW-1185">Reference proteome</keyword>
<evidence type="ECO:0000313" key="3">
    <source>
        <dbReference type="EMBL" id="PPQ81057.1"/>
    </source>
</evidence>
<sequence length="1076" mass="122011">MAFSQKCRRVGSLCKAGAYHDPVPVFNDFDIIHHSEGSICNIGGSAQPTRIHLSPERIAGAWEQVTFWSPPDDKNFALEPDEGWYNETLEAEVMEDLQPPPTAKPKKKKSMVARRPHVVWKTTYRQEYLDEILRWVGRGDFHQANHCPNCISRSIETPGCAEYRCRECISPDLTCLTCCIKRHRLTPFHCVEKWTGMQFVEVSLKTLGLRIQLNHMGGYCENPIASHSSMLILHTNGIHSVNLFYCGCSRKIPHHLQLLRRRIYPASQMSVQTCATFELLRHLHKLALTTKASTYDFYRCLEKSTTNLGIHPPKSRYRALFRMILQRRHLQMLKWAGRGHDVTGVAGTTPGGLAIKCPSCPHPGINLPADWETVSKEMKFLYTMIICMDANFWLKNQLVSNYSQDPGLGIGLAYMVPREPYETYVLSRADDKDISTCVGFLALAKANTKFSVGLRYTGVGAVVCRRSEMVMPIGVGNLQKGERYANMDYLFALVLQMIAVHWVLVSYDIACQWFINLFKRIDADWPESLKPRPNISLVLAIPKLHEPMHTQANHQVYSLNYIPGIGLSDCECPERVWSNHNTLSNATKTQGPGSQQDTLDNHFGYWNWLKYVSLGTSLLRRYKNAVAEHNIQNMCQEWDADGFPKKAKNPYHMEEHSLTEAQVCKELSEGKAAYIAQGHTFPHTTTASMFIALGLELEEVQCRIRRIAKGTGQLATIHQTGSLTKQRNVLSTRIRAWEQLLPIYIPGILLRIAKGTGQLATIHQTGSLTKQRNVLSTRIRAWEQLLPIYIPGILLYQTDHPMLSSSTNSEDTILWLPSIIPEPHQSRICISGLAAIESRLRHAQMVDSLGSVRQILKVKTRMIQYKQKNICGQRDGTRSTAVIDRVHEWARFAAAKYRTACIAQLVLLGPGIWEMTFKKLEDGDIRGYQDPNRLYTRVGQCGTFEDGQGPADGVREEEGDLELFNEVRTRRDGMGQTQQTLSWIWTATTSTNPEDDQDKILRVEWAKSRARALRAKEEADVQDSLANHFRGLWKVPLQESSSDAEQQIENNEDEEDDDDGDGDEEEIQADDFDDDA</sequence>
<feature type="region of interest" description="Disordered" evidence="1">
    <location>
        <begin position="1036"/>
        <end position="1076"/>
    </location>
</feature>
<feature type="domain" description="CxC2-like cysteine cluster KDZ transposase-associated" evidence="2">
    <location>
        <begin position="204"/>
        <end position="309"/>
    </location>
</feature>
<dbReference type="InterPro" id="IPR041457">
    <property type="entry name" value="CxC2_KDZ-assoc"/>
</dbReference>
<proteinExistence type="predicted"/>
<dbReference type="InterPro" id="IPR040521">
    <property type="entry name" value="KDZ"/>
</dbReference>
<evidence type="ECO:0000259" key="2">
    <source>
        <dbReference type="Pfam" id="PF18803"/>
    </source>
</evidence>
<protein>
    <recommendedName>
        <fullName evidence="2">CxC2-like cysteine cluster KDZ transposase-associated domain-containing protein</fullName>
    </recommendedName>
</protein>
<gene>
    <name evidence="3" type="ORF">CVT25_014571</name>
</gene>
<dbReference type="Pfam" id="PF18758">
    <property type="entry name" value="KDZ"/>
    <property type="match status" value="1"/>
</dbReference>
<comment type="caution">
    <text evidence="3">The sequence shown here is derived from an EMBL/GenBank/DDBJ whole genome shotgun (WGS) entry which is preliminary data.</text>
</comment>
<organism evidence="3 4">
    <name type="scientific">Psilocybe cyanescens</name>
    <dbReference type="NCBI Taxonomy" id="93625"/>
    <lineage>
        <taxon>Eukaryota</taxon>
        <taxon>Fungi</taxon>
        <taxon>Dikarya</taxon>
        <taxon>Basidiomycota</taxon>
        <taxon>Agaricomycotina</taxon>
        <taxon>Agaricomycetes</taxon>
        <taxon>Agaricomycetidae</taxon>
        <taxon>Agaricales</taxon>
        <taxon>Agaricineae</taxon>
        <taxon>Strophariaceae</taxon>
        <taxon>Psilocybe</taxon>
    </lineage>
</organism>
<dbReference type="InParanoid" id="A0A409WRD9"/>
<evidence type="ECO:0000313" key="4">
    <source>
        <dbReference type="Proteomes" id="UP000283269"/>
    </source>
</evidence>
<dbReference type="STRING" id="93625.A0A409WRD9"/>
<dbReference type="Proteomes" id="UP000283269">
    <property type="component" value="Unassembled WGS sequence"/>
</dbReference>
<dbReference type="Pfam" id="PF18803">
    <property type="entry name" value="CxC2"/>
    <property type="match status" value="1"/>
</dbReference>